<evidence type="ECO:0000313" key="1">
    <source>
        <dbReference type="EMBL" id="KAG5683153.1"/>
    </source>
</evidence>
<dbReference type="EMBL" id="JADBJN010000001">
    <property type="protein sequence ID" value="KAG5683153.1"/>
    <property type="molecule type" value="Genomic_DNA"/>
</dbReference>
<gene>
    <name evidence="1" type="ORF">PVAND_012451</name>
</gene>
<accession>A0A9J6CLN2</accession>
<evidence type="ECO:0000313" key="2">
    <source>
        <dbReference type="Proteomes" id="UP001107558"/>
    </source>
</evidence>
<name>A0A9J6CLN2_POLVA</name>
<dbReference type="AlphaFoldDB" id="A0A9J6CLN2"/>
<sequence length="138" mass="14747">MWDLYAYLTGLSTTDLTICMQVDLRKISLKWSVASNDQKALPRPQTSNSSSTILHGQSTKVEVEATIIVSNDVANANDNAQIIVTNLPKTSTTTSSTSKTVQQIAKTLTTTSSTNVPQSSSTSGAMTGGVKTEIFLIF</sequence>
<proteinExistence type="predicted"/>
<protein>
    <submittedName>
        <fullName evidence="1">Uncharacterized protein</fullName>
    </submittedName>
</protein>
<organism evidence="1 2">
    <name type="scientific">Polypedilum vanderplanki</name>
    <name type="common">Sleeping chironomid midge</name>
    <dbReference type="NCBI Taxonomy" id="319348"/>
    <lineage>
        <taxon>Eukaryota</taxon>
        <taxon>Metazoa</taxon>
        <taxon>Ecdysozoa</taxon>
        <taxon>Arthropoda</taxon>
        <taxon>Hexapoda</taxon>
        <taxon>Insecta</taxon>
        <taxon>Pterygota</taxon>
        <taxon>Neoptera</taxon>
        <taxon>Endopterygota</taxon>
        <taxon>Diptera</taxon>
        <taxon>Nematocera</taxon>
        <taxon>Chironomoidea</taxon>
        <taxon>Chironomidae</taxon>
        <taxon>Chironominae</taxon>
        <taxon>Polypedilum</taxon>
        <taxon>Polypedilum</taxon>
    </lineage>
</organism>
<comment type="caution">
    <text evidence="1">The sequence shown here is derived from an EMBL/GenBank/DDBJ whole genome shotgun (WGS) entry which is preliminary data.</text>
</comment>
<dbReference type="Proteomes" id="UP001107558">
    <property type="component" value="Chromosome 1"/>
</dbReference>
<keyword evidence="2" id="KW-1185">Reference proteome</keyword>
<reference evidence="1" key="1">
    <citation type="submission" date="2021-03" db="EMBL/GenBank/DDBJ databases">
        <title>Chromosome level genome of the anhydrobiotic midge Polypedilum vanderplanki.</title>
        <authorList>
            <person name="Yoshida Y."/>
            <person name="Kikawada T."/>
            <person name="Gusev O."/>
        </authorList>
    </citation>
    <scope>NUCLEOTIDE SEQUENCE</scope>
    <source>
        <strain evidence="1">NIAS01</strain>
        <tissue evidence="1">Whole body or cell culture</tissue>
    </source>
</reference>